<feature type="compositionally biased region" description="Low complexity" evidence="6">
    <location>
        <begin position="1"/>
        <end position="11"/>
    </location>
</feature>
<dbReference type="PANTHER" id="PTHR16296:SF2">
    <property type="entry name" value="TRANSMEMBRANE PROTEIN 126A"/>
    <property type="match status" value="1"/>
</dbReference>
<dbReference type="Xenbase" id="XB-GENE-5782577">
    <property type="gene designation" value="tmem126a.L"/>
</dbReference>
<keyword evidence="2 7" id="KW-0812">Transmembrane</keyword>
<evidence type="ECO:0000313" key="9">
    <source>
        <dbReference type="RefSeq" id="XP_018100268.1"/>
    </source>
</evidence>
<dbReference type="AlphaFoldDB" id="A0A8J0UAA9"/>
<evidence type="ECO:0000256" key="7">
    <source>
        <dbReference type="SAM" id="Phobius"/>
    </source>
</evidence>
<keyword evidence="3 7" id="KW-1133">Transmembrane helix</keyword>
<keyword evidence="4" id="KW-0496">Mitochondrion</keyword>
<dbReference type="GO" id="GO:0031966">
    <property type="term" value="C:mitochondrial membrane"/>
    <property type="evidence" value="ECO:0007669"/>
    <property type="project" value="UniProtKB-SubCell"/>
</dbReference>
<dbReference type="PANTHER" id="PTHR16296">
    <property type="entry name" value="UNCHARACTERIZED HYPOTHALAMUS PROTEIN HT007"/>
    <property type="match status" value="1"/>
</dbReference>
<protein>
    <submittedName>
        <fullName evidence="9">Transmembrane protein 126A L homeolog isoform X1</fullName>
    </submittedName>
</protein>
<name>A0A8J0UAA9_XENLA</name>
<accession>A0A8J0UAA9</accession>
<gene>
    <name evidence="9 10" type="primary">tmem126a.L</name>
    <name evidence="9" type="synonym">opa7</name>
    <name evidence="9" type="synonym">tmem126a</name>
</gene>
<reference evidence="9" key="1">
    <citation type="submission" date="2025-08" db="UniProtKB">
        <authorList>
            <consortium name="RefSeq"/>
        </authorList>
    </citation>
    <scope>IDENTIFICATION</scope>
    <source>
        <strain evidence="9">J_2021</strain>
        <tissue evidence="9">Erythrocytes</tissue>
    </source>
</reference>
<keyword evidence="8" id="KW-1185">Reference proteome</keyword>
<sequence>MNITMSESTSSTERELLTMNPPVKQGQRLTRENIIEFLAERFNRLPENERKLFTYGSIYLGINSAFAGLIANSLFRRILHVSQAWFSSSLPMAVLPFLTSVAIYNATVTTPMLTGDLNCATCAVVRGGLIGTVAGGLYPILLALPVNGGLAARYQTTPLPEKGNILRFWTTVSQPVLKKMSFVLILQAMFGVYISSRHYTIYEQMLKLPPPGTDLEELPE</sequence>
<evidence type="ECO:0000313" key="8">
    <source>
        <dbReference type="Proteomes" id="UP000186698"/>
    </source>
</evidence>
<dbReference type="CTD" id="379516"/>
<dbReference type="OrthoDB" id="6234762at2759"/>
<dbReference type="GeneID" id="379516"/>
<evidence type="ECO:0000256" key="2">
    <source>
        <dbReference type="ARBA" id="ARBA00022692"/>
    </source>
</evidence>
<keyword evidence="5 7" id="KW-0472">Membrane</keyword>
<feature type="transmembrane region" description="Helical" evidence="7">
    <location>
        <begin position="84"/>
        <end position="104"/>
    </location>
</feature>
<proteinExistence type="predicted"/>
<feature type="transmembrane region" description="Helical" evidence="7">
    <location>
        <begin position="52"/>
        <end position="72"/>
    </location>
</feature>
<dbReference type="InterPro" id="IPR009801">
    <property type="entry name" value="TMEM126"/>
</dbReference>
<dbReference type="RefSeq" id="XP_018100268.1">
    <property type="nucleotide sequence ID" value="XM_018244779.2"/>
</dbReference>
<evidence type="ECO:0000256" key="1">
    <source>
        <dbReference type="ARBA" id="ARBA00004225"/>
    </source>
</evidence>
<evidence type="ECO:0000256" key="4">
    <source>
        <dbReference type="ARBA" id="ARBA00023128"/>
    </source>
</evidence>
<dbReference type="GO" id="GO:0032981">
    <property type="term" value="P:mitochondrial respiratory chain complex I assembly"/>
    <property type="evidence" value="ECO:0000318"/>
    <property type="project" value="GO_Central"/>
</dbReference>
<dbReference type="Proteomes" id="UP000186698">
    <property type="component" value="Chromosome 2L"/>
</dbReference>
<comment type="subcellular location">
    <subcellularLocation>
        <location evidence="1">Mitochondrion membrane</location>
        <topology evidence="1">Multi-pass membrane protein</topology>
    </subcellularLocation>
</comment>
<evidence type="ECO:0000313" key="10">
    <source>
        <dbReference type="Xenbase" id="XB-GENE-5782577"/>
    </source>
</evidence>
<dbReference type="AGR" id="Xenbase:XB-GENE-5782577"/>
<dbReference type="GO" id="GO:0005739">
    <property type="term" value="C:mitochondrion"/>
    <property type="evidence" value="ECO:0000318"/>
    <property type="project" value="GO_Central"/>
</dbReference>
<evidence type="ECO:0000256" key="3">
    <source>
        <dbReference type="ARBA" id="ARBA00022989"/>
    </source>
</evidence>
<dbReference type="Pfam" id="PF07114">
    <property type="entry name" value="TMEM126"/>
    <property type="match status" value="1"/>
</dbReference>
<feature type="region of interest" description="Disordered" evidence="6">
    <location>
        <begin position="1"/>
        <end position="22"/>
    </location>
</feature>
<evidence type="ECO:0000256" key="6">
    <source>
        <dbReference type="SAM" id="MobiDB-lite"/>
    </source>
</evidence>
<organism evidence="8 9">
    <name type="scientific">Xenopus laevis</name>
    <name type="common">African clawed frog</name>
    <dbReference type="NCBI Taxonomy" id="8355"/>
    <lineage>
        <taxon>Eukaryota</taxon>
        <taxon>Metazoa</taxon>
        <taxon>Chordata</taxon>
        <taxon>Craniata</taxon>
        <taxon>Vertebrata</taxon>
        <taxon>Euteleostomi</taxon>
        <taxon>Amphibia</taxon>
        <taxon>Batrachia</taxon>
        <taxon>Anura</taxon>
        <taxon>Pipoidea</taxon>
        <taxon>Pipidae</taxon>
        <taxon>Xenopodinae</taxon>
        <taxon>Xenopus</taxon>
        <taxon>Xenopus</taxon>
    </lineage>
</organism>
<evidence type="ECO:0000256" key="5">
    <source>
        <dbReference type="ARBA" id="ARBA00023136"/>
    </source>
</evidence>